<sequence length="155" mass="16653">MRFTILYSLLALAAGTTALALPSETPTITDPTAPLNGTIDLFFPSTSLHKRAGADGTLTYRWISARSFGAAYRIKDTSADSHQVYIETTVYDINDLAKYVLRCTNGNGAGSEIRCAEKTYTHGSTIVGIAPHVCVDIQLGSDQCTTGSTVLNPYR</sequence>
<dbReference type="OrthoDB" id="3781338at2759"/>
<proteinExistence type="predicted"/>
<evidence type="ECO:0008006" key="4">
    <source>
        <dbReference type="Google" id="ProtNLM"/>
    </source>
</evidence>
<feature type="chain" id="PRO_5026075532" description="Fibronectin type-III domain-containing protein" evidence="1">
    <location>
        <begin position="21"/>
        <end position="155"/>
    </location>
</feature>
<accession>A0A6G1IH19</accession>
<dbReference type="Proteomes" id="UP000799291">
    <property type="component" value="Unassembled WGS sequence"/>
</dbReference>
<evidence type="ECO:0000313" key="3">
    <source>
        <dbReference type="Proteomes" id="UP000799291"/>
    </source>
</evidence>
<keyword evidence="1" id="KW-0732">Signal</keyword>
<name>A0A6G1IH19_9PLEO</name>
<organism evidence="2 3">
    <name type="scientific">Lentithecium fluviatile CBS 122367</name>
    <dbReference type="NCBI Taxonomy" id="1168545"/>
    <lineage>
        <taxon>Eukaryota</taxon>
        <taxon>Fungi</taxon>
        <taxon>Dikarya</taxon>
        <taxon>Ascomycota</taxon>
        <taxon>Pezizomycotina</taxon>
        <taxon>Dothideomycetes</taxon>
        <taxon>Pleosporomycetidae</taxon>
        <taxon>Pleosporales</taxon>
        <taxon>Massarineae</taxon>
        <taxon>Lentitheciaceae</taxon>
        <taxon>Lentithecium</taxon>
    </lineage>
</organism>
<reference evidence="2" key="1">
    <citation type="journal article" date="2020" name="Stud. Mycol.">
        <title>101 Dothideomycetes genomes: a test case for predicting lifestyles and emergence of pathogens.</title>
        <authorList>
            <person name="Haridas S."/>
            <person name="Albert R."/>
            <person name="Binder M."/>
            <person name="Bloem J."/>
            <person name="Labutti K."/>
            <person name="Salamov A."/>
            <person name="Andreopoulos B."/>
            <person name="Baker S."/>
            <person name="Barry K."/>
            <person name="Bills G."/>
            <person name="Bluhm B."/>
            <person name="Cannon C."/>
            <person name="Castanera R."/>
            <person name="Culley D."/>
            <person name="Daum C."/>
            <person name="Ezra D."/>
            <person name="Gonzalez J."/>
            <person name="Henrissat B."/>
            <person name="Kuo A."/>
            <person name="Liang C."/>
            <person name="Lipzen A."/>
            <person name="Lutzoni F."/>
            <person name="Magnuson J."/>
            <person name="Mondo S."/>
            <person name="Nolan M."/>
            <person name="Ohm R."/>
            <person name="Pangilinan J."/>
            <person name="Park H.-J."/>
            <person name="Ramirez L."/>
            <person name="Alfaro M."/>
            <person name="Sun H."/>
            <person name="Tritt A."/>
            <person name="Yoshinaga Y."/>
            <person name="Zwiers L.-H."/>
            <person name="Turgeon B."/>
            <person name="Goodwin S."/>
            <person name="Spatafora J."/>
            <person name="Crous P."/>
            <person name="Grigoriev I."/>
        </authorList>
    </citation>
    <scope>NUCLEOTIDE SEQUENCE</scope>
    <source>
        <strain evidence="2">CBS 122367</strain>
    </source>
</reference>
<feature type="signal peptide" evidence="1">
    <location>
        <begin position="1"/>
        <end position="20"/>
    </location>
</feature>
<keyword evidence="3" id="KW-1185">Reference proteome</keyword>
<gene>
    <name evidence="2" type="ORF">K458DRAFT_436616</name>
</gene>
<evidence type="ECO:0000256" key="1">
    <source>
        <dbReference type="SAM" id="SignalP"/>
    </source>
</evidence>
<dbReference type="AlphaFoldDB" id="A0A6G1IH19"/>
<dbReference type="EMBL" id="MU005622">
    <property type="protein sequence ID" value="KAF2677502.1"/>
    <property type="molecule type" value="Genomic_DNA"/>
</dbReference>
<protein>
    <recommendedName>
        <fullName evidence="4">Fibronectin type-III domain-containing protein</fullName>
    </recommendedName>
</protein>
<evidence type="ECO:0000313" key="2">
    <source>
        <dbReference type="EMBL" id="KAF2677502.1"/>
    </source>
</evidence>